<organism evidence="1 2">
    <name type="scientific">Fusarium redolens</name>
    <dbReference type="NCBI Taxonomy" id="48865"/>
    <lineage>
        <taxon>Eukaryota</taxon>
        <taxon>Fungi</taxon>
        <taxon>Dikarya</taxon>
        <taxon>Ascomycota</taxon>
        <taxon>Pezizomycotina</taxon>
        <taxon>Sordariomycetes</taxon>
        <taxon>Hypocreomycetidae</taxon>
        <taxon>Hypocreales</taxon>
        <taxon>Nectriaceae</taxon>
        <taxon>Fusarium</taxon>
        <taxon>Fusarium redolens species complex</taxon>
    </lineage>
</organism>
<dbReference type="AlphaFoldDB" id="A0A9P9G7S5"/>
<comment type="caution">
    <text evidence="1">The sequence shown here is derived from an EMBL/GenBank/DDBJ whole genome shotgun (WGS) entry which is preliminary data.</text>
</comment>
<protein>
    <submittedName>
        <fullName evidence="1">Uncharacterized protein</fullName>
    </submittedName>
</protein>
<dbReference type="GeneID" id="70230691"/>
<reference evidence="1" key="1">
    <citation type="journal article" date="2021" name="Nat. Commun.">
        <title>Genetic determinants of endophytism in the Arabidopsis root mycobiome.</title>
        <authorList>
            <person name="Mesny F."/>
            <person name="Miyauchi S."/>
            <person name="Thiergart T."/>
            <person name="Pickel B."/>
            <person name="Atanasova L."/>
            <person name="Karlsson M."/>
            <person name="Huettel B."/>
            <person name="Barry K.W."/>
            <person name="Haridas S."/>
            <person name="Chen C."/>
            <person name="Bauer D."/>
            <person name="Andreopoulos W."/>
            <person name="Pangilinan J."/>
            <person name="LaButti K."/>
            <person name="Riley R."/>
            <person name="Lipzen A."/>
            <person name="Clum A."/>
            <person name="Drula E."/>
            <person name="Henrissat B."/>
            <person name="Kohler A."/>
            <person name="Grigoriev I.V."/>
            <person name="Martin F.M."/>
            <person name="Hacquard S."/>
        </authorList>
    </citation>
    <scope>NUCLEOTIDE SEQUENCE</scope>
    <source>
        <strain evidence="1">MPI-CAGE-AT-0023</strain>
    </source>
</reference>
<evidence type="ECO:0000313" key="2">
    <source>
        <dbReference type="Proteomes" id="UP000720189"/>
    </source>
</evidence>
<gene>
    <name evidence="1" type="ORF">BKA55DRAFT_708421</name>
</gene>
<evidence type="ECO:0000313" key="1">
    <source>
        <dbReference type="EMBL" id="KAH7234640.1"/>
    </source>
</evidence>
<dbReference type="OrthoDB" id="5061247at2759"/>
<accession>A0A9P9G7S5</accession>
<name>A0A9P9G7S5_FUSRE</name>
<dbReference type="Proteomes" id="UP000720189">
    <property type="component" value="Unassembled WGS sequence"/>
</dbReference>
<dbReference type="RefSeq" id="XP_046044405.1">
    <property type="nucleotide sequence ID" value="XM_046200737.1"/>
</dbReference>
<keyword evidence="2" id="KW-1185">Reference proteome</keyword>
<sequence>MSYPYIGYFRFEQKAGVSYERPSFKPVEDAFGSRFKSASISGSTMTVEILVAIKDWAPTRNELYDVLEGMKMNTSFFPSDNMVFETSGDRFVEHWHNGSGRMQICTDCSKSRYCTNRNIKYNSGSLPETRITNMLPDFLDGDDKVQFKIACFYDPIFAITMWRFGDINVEQTTKNLLKFLEGSGFLEDFAPLTVETKDQNGEETAVDLRTGKSIEKGEELPGLMANEGR</sequence>
<proteinExistence type="predicted"/>
<dbReference type="EMBL" id="JAGMUX010000017">
    <property type="protein sequence ID" value="KAH7234640.1"/>
    <property type="molecule type" value="Genomic_DNA"/>
</dbReference>